<dbReference type="PANTHER" id="PTHR33677:SF3">
    <property type="entry name" value="COPPER-SENSING TRANSCRIPTIONAL REPRESSOR RICR"/>
    <property type="match status" value="1"/>
</dbReference>
<evidence type="ECO:0000313" key="5">
    <source>
        <dbReference type="Proteomes" id="UP000261257"/>
    </source>
</evidence>
<evidence type="ECO:0000313" key="6">
    <source>
        <dbReference type="Proteomes" id="UP000263014"/>
    </source>
</evidence>
<dbReference type="Proteomes" id="UP000095651">
    <property type="component" value="Unassembled WGS sequence"/>
</dbReference>
<dbReference type="EMBL" id="QSON01000005">
    <property type="protein sequence ID" value="RGJ04773.1"/>
    <property type="molecule type" value="Genomic_DNA"/>
</dbReference>
<dbReference type="GO" id="GO:0003677">
    <property type="term" value="F:DNA binding"/>
    <property type="evidence" value="ECO:0007669"/>
    <property type="project" value="InterPro"/>
</dbReference>
<dbReference type="EMBL" id="CYZE01000001">
    <property type="protein sequence ID" value="CUN42934.1"/>
    <property type="molecule type" value="Genomic_DNA"/>
</dbReference>
<organism evidence="1 4">
    <name type="scientific">Hungatella hathewayi</name>
    <dbReference type="NCBI Taxonomy" id="154046"/>
    <lineage>
        <taxon>Bacteria</taxon>
        <taxon>Bacillati</taxon>
        <taxon>Bacillota</taxon>
        <taxon>Clostridia</taxon>
        <taxon>Lachnospirales</taxon>
        <taxon>Lachnospiraceae</taxon>
        <taxon>Hungatella</taxon>
    </lineage>
</organism>
<dbReference type="Pfam" id="PF02583">
    <property type="entry name" value="Trns_repr_metal"/>
    <property type="match status" value="1"/>
</dbReference>
<dbReference type="GO" id="GO:0045892">
    <property type="term" value="P:negative regulation of DNA-templated transcription"/>
    <property type="evidence" value="ECO:0007669"/>
    <property type="project" value="UniProtKB-ARBA"/>
</dbReference>
<dbReference type="Proteomes" id="UP000261257">
    <property type="component" value="Unassembled WGS sequence"/>
</dbReference>
<dbReference type="GeneID" id="86062068"/>
<dbReference type="InterPro" id="IPR038390">
    <property type="entry name" value="Metal_Tscrpt_repr_sf"/>
</dbReference>
<accession>A0A173WUC6</accession>
<evidence type="ECO:0000313" key="4">
    <source>
        <dbReference type="Proteomes" id="UP000095651"/>
    </source>
</evidence>
<name>A0A173WUC6_9FIRM</name>
<dbReference type="PANTHER" id="PTHR33677">
    <property type="entry name" value="TRANSCRIPTIONAL REPRESSOR FRMR-RELATED"/>
    <property type="match status" value="1"/>
</dbReference>
<dbReference type="Gene3D" id="1.20.58.1000">
    <property type="entry name" value="Metal-sensitive repressor, helix protomer"/>
    <property type="match status" value="1"/>
</dbReference>
<proteinExistence type="predicted"/>
<sequence length="101" mass="11488">MEERTCDCAVKHKHRQAAEEKDLLNRLNRIEGQIRGIKSMVEDERYCVDILTQVSAVQAALNSFNKVLLSSHIKSCVVEQIQDGNLEAVDELCMTIQKVMK</sequence>
<protein>
    <submittedName>
        <fullName evidence="1">Copper-sensing transcriptional repressor CsoR</fullName>
    </submittedName>
    <submittedName>
        <fullName evidence="2">CsoR family transcriptional regulator</fullName>
    </submittedName>
</protein>
<dbReference type="RefSeq" id="WP_055652616.1">
    <property type="nucleotide sequence ID" value="NZ_CABIXC010000001.1"/>
</dbReference>
<gene>
    <name evidence="1" type="primary">csoR</name>
    <name evidence="3" type="ORF">DXC39_19125</name>
    <name evidence="2" type="ORF">DXD79_12710</name>
    <name evidence="1" type="ORF">ERS852407_00152</name>
</gene>
<dbReference type="AlphaFoldDB" id="A0A173WUC6"/>
<dbReference type="EMBL" id="QSSQ01000022">
    <property type="protein sequence ID" value="RGM01298.1"/>
    <property type="molecule type" value="Genomic_DNA"/>
</dbReference>
<evidence type="ECO:0000313" key="1">
    <source>
        <dbReference type="EMBL" id="CUN42934.1"/>
    </source>
</evidence>
<dbReference type="Proteomes" id="UP000263014">
    <property type="component" value="Unassembled WGS sequence"/>
</dbReference>
<dbReference type="InterPro" id="IPR003735">
    <property type="entry name" value="Metal_Tscrpt_repr"/>
</dbReference>
<reference evidence="5 6" key="2">
    <citation type="submission" date="2018-08" db="EMBL/GenBank/DDBJ databases">
        <title>A genome reference for cultivated species of the human gut microbiota.</title>
        <authorList>
            <person name="Zou Y."/>
            <person name="Xue W."/>
            <person name="Luo G."/>
        </authorList>
    </citation>
    <scope>NUCLEOTIDE SEQUENCE [LARGE SCALE GENOMIC DNA]</scope>
    <source>
        <strain evidence="3 5">TF05-11AC</strain>
        <strain evidence="2 6">TM09-12</strain>
    </source>
</reference>
<dbReference type="GO" id="GO:0046872">
    <property type="term" value="F:metal ion binding"/>
    <property type="evidence" value="ECO:0007669"/>
    <property type="project" value="InterPro"/>
</dbReference>
<reference evidence="1 4" key="1">
    <citation type="submission" date="2015-09" db="EMBL/GenBank/DDBJ databases">
        <authorList>
            <consortium name="Pathogen Informatics"/>
        </authorList>
    </citation>
    <scope>NUCLEOTIDE SEQUENCE [LARGE SCALE GENOMIC DNA]</scope>
    <source>
        <strain evidence="1 4">2789STDY5608850</strain>
    </source>
</reference>
<evidence type="ECO:0000313" key="3">
    <source>
        <dbReference type="EMBL" id="RGM01298.1"/>
    </source>
</evidence>
<evidence type="ECO:0000313" key="2">
    <source>
        <dbReference type="EMBL" id="RGJ04773.1"/>
    </source>
</evidence>